<organism evidence="2 3">
    <name type="scientific">Vineibacter terrae</name>
    <dbReference type="NCBI Taxonomy" id="2586908"/>
    <lineage>
        <taxon>Bacteria</taxon>
        <taxon>Pseudomonadati</taxon>
        <taxon>Pseudomonadota</taxon>
        <taxon>Alphaproteobacteria</taxon>
        <taxon>Hyphomicrobiales</taxon>
        <taxon>Vineibacter</taxon>
    </lineage>
</organism>
<dbReference type="Proteomes" id="UP000321638">
    <property type="component" value="Unassembled WGS sequence"/>
</dbReference>
<protein>
    <submittedName>
        <fullName evidence="2">Pyridoxamine 5'-phosphate oxidase family protein</fullName>
    </submittedName>
</protein>
<dbReference type="Gene3D" id="2.30.110.10">
    <property type="entry name" value="Electron Transport, Fmn-binding Protein, Chain A"/>
    <property type="match status" value="1"/>
</dbReference>
<sequence length="267" mass="28985">MTDEIGLAKQFGQSLTTGGRDLPALLAADATFMALNVTLSGRDAVLQRLTGKDTGHVYREAAWTDAVRHGEAVRITARMPDSAPQAGYILLLRFRDGLVAGIQQQSILPARPAPATALRLTPELKALVNDALAARHPMLLAYVDETGQPVVSFRGSTQVFSDVQLAIWVRNDGGGLVRSIARNPKVALMYRDEDKKATYQFQGRAWVAAGARERRQVYEAAHNVERDHDFAELGVAVIIDLDRVEGYAGLSPAGQVGRVNMRREAAG</sequence>
<keyword evidence="3" id="KW-1185">Reference proteome</keyword>
<dbReference type="OrthoDB" id="8481171at2"/>
<dbReference type="RefSeq" id="WP_147850841.1">
    <property type="nucleotide sequence ID" value="NZ_VDUZ01000046.1"/>
</dbReference>
<dbReference type="Pfam" id="PF01243">
    <property type="entry name" value="PNPOx_N"/>
    <property type="match status" value="1"/>
</dbReference>
<feature type="domain" description="Pyridoxamine 5'-phosphate oxidase N-terminal" evidence="1">
    <location>
        <begin position="128"/>
        <end position="219"/>
    </location>
</feature>
<proteinExistence type="predicted"/>
<comment type="caution">
    <text evidence="2">The sequence shown here is derived from an EMBL/GenBank/DDBJ whole genome shotgun (WGS) entry which is preliminary data.</text>
</comment>
<dbReference type="InterPro" id="IPR011576">
    <property type="entry name" value="Pyridox_Oxase_N"/>
</dbReference>
<dbReference type="EMBL" id="VDUZ01000046">
    <property type="protein sequence ID" value="TXL71221.1"/>
    <property type="molecule type" value="Genomic_DNA"/>
</dbReference>
<evidence type="ECO:0000259" key="1">
    <source>
        <dbReference type="Pfam" id="PF01243"/>
    </source>
</evidence>
<reference evidence="2 3" key="1">
    <citation type="submission" date="2019-06" db="EMBL/GenBank/DDBJ databases">
        <title>New taxonomy in bacterial strain CC-CFT640, isolated from vineyard.</title>
        <authorList>
            <person name="Lin S.-Y."/>
            <person name="Tsai C.-F."/>
            <person name="Young C.-C."/>
        </authorList>
    </citation>
    <scope>NUCLEOTIDE SEQUENCE [LARGE SCALE GENOMIC DNA]</scope>
    <source>
        <strain evidence="2 3">CC-CFT640</strain>
    </source>
</reference>
<dbReference type="InterPro" id="IPR012349">
    <property type="entry name" value="Split_barrel_FMN-bd"/>
</dbReference>
<name>A0A5C8PBP3_9HYPH</name>
<evidence type="ECO:0000313" key="2">
    <source>
        <dbReference type="EMBL" id="TXL71221.1"/>
    </source>
</evidence>
<gene>
    <name evidence="2" type="ORF">FHP25_30795</name>
</gene>
<evidence type="ECO:0000313" key="3">
    <source>
        <dbReference type="Proteomes" id="UP000321638"/>
    </source>
</evidence>
<dbReference type="AlphaFoldDB" id="A0A5C8PBP3"/>
<dbReference type="SUPFAM" id="SSF50475">
    <property type="entry name" value="FMN-binding split barrel"/>
    <property type="match status" value="1"/>
</dbReference>
<accession>A0A5C8PBP3</accession>